<sequence length="152" mass="17740">MRKVKVGEKAPDFVLKDQDGKEFRLSGFRGKKVLLSFHPLAWTSVCEKQMRALEENYEKFESLNVVPVGISVDPIPTKKAWAEDIGLKKLRILSDFWPHGEVAKLYGIFREKEGFSERANILVDEEGKMIFFKMYPIRELPDLDEIFEFLQR</sequence>
<dbReference type="EMBL" id="CP001463">
    <property type="protein sequence ID" value="ACS90949.1"/>
    <property type="molecule type" value="Genomic_DNA"/>
</dbReference>
<keyword evidence="5" id="KW-0575">Peroxidase</keyword>
<dbReference type="GO" id="GO:0004601">
    <property type="term" value="F:peroxidase activity"/>
    <property type="evidence" value="ECO:0007669"/>
    <property type="project" value="UniProtKB-KW"/>
</dbReference>
<reference evidence="5 6" key="1">
    <citation type="journal article" date="2009" name="Appl. Environ. Microbiol.">
        <title>Metabolic versatility and indigenous origin of the archaeon Thermococcus sibiricus, isolated from a siberian oil reservoir, as revealed by genome analysis.</title>
        <authorList>
            <person name="Mardanov A.V."/>
            <person name="Ravin N.V."/>
            <person name="Svetlitchnyi V.A."/>
            <person name="Beletsky A.V."/>
            <person name="Miroshnichenko M.L."/>
            <person name="Bonch-Osmolovskaya E.A."/>
            <person name="Skryabin K.G."/>
        </authorList>
    </citation>
    <scope>NUCLEOTIDE SEQUENCE [LARGE SCALE GENOMIC DNA]</scope>
    <source>
        <strain evidence="6">DSM 12597 / MM 739</strain>
    </source>
</reference>
<dbReference type="HOGENOM" id="CLU_042529_14_2_2"/>
<evidence type="ECO:0000256" key="2">
    <source>
        <dbReference type="ARBA" id="ARBA00023284"/>
    </source>
</evidence>
<dbReference type="InterPro" id="IPR024706">
    <property type="entry name" value="Peroxiredoxin_AhpC-typ"/>
</dbReference>
<keyword evidence="1" id="KW-0560">Oxidoreductase</keyword>
<dbReference type="STRING" id="604354.TSIB_1900"/>
<evidence type="ECO:0000259" key="4">
    <source>
        <dbReference type="PROSITE" id="PS51352"/>
    </source>
</evidence>
<dbReference type="InterPro" id="IPR013766">
    <property type="entry name" value="Thioredoxin_domain"/>
</dbReference>
<evidence type="ECO:0000313" key="6">
    <source>
        <dbReference type="Proteomes" id="UP000009079"/>
    </source>
</evidence>
<proteinExistence type="predicted"/>
<organism evidence="5 6">
    <name type="scientific">Thermococcus sibiricus (strain DSM 12597 / MM 739)</name>
    <dbReference type="NCBI Taxonomy" id="604354"/>
    <lineage>
        <taxon>Archaea</taxon>
        <taxon>Methanobacteriati</taxon>
        <taxon>Methanobacteriota</taxon>
        <taxon>Thermococci</taxon>
        <taxon>Thermococcales</taxon>
        <taxon>Thermococcaceae</taxon>
        <taxon>Thermococcus</taxon>
    </lineage>
</organism>
<dbReference type="Proteomes" id="UP000009079">
    <property type="component" value="Chromosome"/>
</dbReference>
<accession>C5ZZW8</accession>
<dbReference type="PROSITE" id="PS51352">
    <property type="entry name" value="THIOREDOXIN_2"/>
    <property type="match status" value="1"/>
</dbReference>
<feature type="domain" description="Thioredoxin" evidence="4">
    <location>
        <begin position="4"/>
        <end position="152"/>
    </location>
</feature>
<dbReference type="KEGG" id="tsi:TSIB_1900"/>
<name>C5ZZW8_THESM</name>
<dbReference type="eggNOG" id="arCOG00310">
    <property type="taxonomic scope" value="Archaea"/>
</dbReference>
<dbReference type="CDD" id="cd03018">
    <property type="entry name" value="PRX_AhpE_like"/>
    <property type="match status" value="1"/>
</dbReference>
<evidence type="ECO:0000256" key="3">
    <source>
        <dbReference type="PIRSR" id="PIRSR000239-1"/>
    </source>
</evidence>
<evidence type="ECO:0000256" key="1">
    <source>
        <dbReference type="ARBA" id="ARBA00023002"/>
    </source>
</evidence>
<gene>
    <name evidence="5" type="ordered locus">TSIB_1900</name>
</gene>
<keyword evidence="6" id="KW-1185">Reference proteome</keyword>
<evidence type="ECO:0000313" key="5">
    <source>
        <dbReference type="EMBL" id="ACS90949.1"/>
    </source>
</evidence>
<dbReference type="Pfam" id="PF00578">
    <property type="entry name" value="AhpC-TSA"/>
    <property type="match status" value="1"/>
</dbReference>
<keyword evidence="2" id="KW-0676">Redox-active center</keyword>
<protein>
    <submittedName>
        <fullName evidence="5">Thioredoxin peroxidase</fullName>
    </submittedName>
</protein>
<feature type="active site" description="Cysteine sulfenic acid (-SOH) intermediate; for peroxidase activity" evidence="3">
    <location>
        <position position="46"/>
    </location>
</feature>
<dbReference type="PIRSF" id="PIRSF000239">
    <property type="entry name" value="AHPC"/>
    <property type="match status" value="1"/>
</dbReference>
<dbReference type="InterPro" id="IPR000866">
    <property type="entry name" value="AhpC/TSA"/>
</dbReference>
<dbReference type="InterPro" id="IPR050455">
    <property type="entry name" value="Tpx_Peroxidase_subfamily"/>
</dbReference>
<dbReference type="PANTHER" id="PTHR43110:SF1">
    <property type="entry name" value="THIOL PEROXIDASE"/>
    <property type="match status" value="1"/>
</dbReference>
<dbReference type="SUPFAM" id="SSF52833">
    <property type="entry name" value="Thioredoxin-like"/>
    <property type="match status" value="1"/>
</dbReference>
<dbReference type="InterPro" id="IPR036249">
    <property type="entry name" value="Thioredoxin-like_sf"/>
</dbReference>
<dbReference type="AlphaFoldDB" id="C5ZZW8"/>
<dbReference type="Gene3D" id="3.40.30.10">
    <property type="entry name" value="Glutaredoxin"/>
    <property type="match status" value="1"/>
</dbReference>
<dbReference type="PANTHER" id="PTHR43110">
    <property type="entry name" value="THIOL PEROXIDASE"/>
    <property type="match status" value="1"/>
</dbReference>